<dbReference type="GO" id="GO:0046872">
    <property type="term" value="F:metal ion binding"/>
    <property type="evidence" value="ECO:0007669"/>
    <property type="project" value="UniProtKB-KW"/>
</dbReference>
<dbReference type="PROSITE" id="PS00627">
    <property type="entry name" value="GHMP_KINASES_ATP"/>
    <property type="match status" value="1"/>
</dbReference>
<comment type="caution">
    <text evidence="12">The sequence shown here is derived from an EMBL/GenBank/DDBJ whole genome shotgun (WGS) entry which is preliminary data.</text>
</comment>
<dbReference type="Gene3D" id="3.30.230.10">
    <property type="match status" value="1"/>
</dbReference>
<evidence type="ECO:0000256" key="1">
    <source>
        <dbReference type="ARBA" id="ARBA00022679"/>
    </source>
</evidence>
<dbReference type="Pfam" id="PF10509">
    <property type="entry name" value="GalKase_gal_bdg"/>
    <property type="match status" value="1"/>
</dbReference>
<dbReference type="FunFam" id="3.30.70.890:FF:000001">
    <property type="entry name" value="Galactokinase"/>
    <property type="match status" value="1"/>
</dbReference>
<sequence>MKSVETVFQEKYSSQPIHIVKSPLRICPLGAHVDHQHGLVTGMAIDASINMAYSSNKDGYIRVQSIDFPDEEIFHIKHVPDMIPGHWGNYLRGAVLALEEKNILHCGIDAVISGKLPIGGLSSSAAVTTAYLLALCDANNIQATKEELIEYSHWVETEFIGLNNGILDQAANILSEDGYLMSMDCSTGEYKLTPKPDNMPEFEVAVVYSGVSKALIGTDYNNRVDECKVAACILEELACGTMSPIKEIRLRDVDDELYQKYREELPGRFRRRADHFYTENQRVKDGIEAWEKGDIEAFGKLMFESGESSIHNYESGCPELTTIYNILKDCPGVYGARFSGAGYRGCCIAIINPEFKDEIRKRVDAVYPVMHPEYADVYKVNFCKTDDGARIIPNYDANTEVS</sequence>
<evidence type="ECO:0000259" key="10">
    <source>
        <dbReference type="Pfam" id="PF08544"/>
    </source>
</evidence>
<dbReference type="InterPro" id="IPR006203">
    <property type="entry name" value="GHMP_knse_ATP-bd_CS"/>
</dbReference>
<evidence type="ECO:0000256" key="3">
    <source>
        <dbReference type="ARBA" id="ARBA00022741"/>
    </source>
</evidence>
<dbReference type="GO" id="GO:0006012">
    <property type="term" value="P:galactose metabolic process"/>
    <property type="evidence" value="ECO:0007669"/>
    <property type="project" value="UniProtKB-KW"/>
</dbReference>
<keyword evidence="1" id="KW-0808">Transferase</keyword>
<keyword evidence="2" id="KW-0479">Metal-binding</keyword>
<dbReference type="PIRSF" id="PIRSF000530">
    <property type="entry name" value="Galactokinase"/>
    <property type="match status" value="1"/>
</dbReference>
<gene>
    <name evidence="12" type="ORF">EDC18_11120</name>
</gene>
<dbReference type="SUPFAM" id="SSF54211">
    <property type="entry name" value="Ribosomal protein S5 domain 2-like"/>
    <property type="match status" value="1"/>
</dbReference>
<keyword evidence="8" id="KW-0119">Carbohydrate metabolism</keyword>
<keyword evidence="6" id="KW-0460">Magnesium</keyword>
<dbReference type="Gene3D" id="3.30.70.890">
    <property type="entry name" value="GHMP kinase, C-terminal domain"/>
    <property type="match status" value="1"/>
</dbReference>
<evidence type="ECO:0000259" key="9">
    <source>
        <dbReference type="Pfam" id="PF00288"/>
    </source>
</evidence>
<evidence type="ECO:0000256" key="2">
    <source>
        <dbReference type="ARBA" id="ARBA00022723"/>
    </source>
</evidence>
<evidence type="ECO:0000256" key="4">
    <source>
        <dbReference type="ARBA" id="ARBA00022777"/>
    </source>
</evidence>
<dbReference type="Proteomes" id="UP000294902">
    <property type="component" value="Unassembled WGS sequence"/>
</dbReference>
<evidence type="ECO:0000313" key="13">
    <source>
        <dbReference type="Proteomes" id="UP000294902"/>
    </source>
</evidence>
<dbReference type="PRINTS" id="PR00473">
    <property type="entry name" value="GALCTOKINASE"/>
</dbReference>
<dbReference type="Pfam" id="PF00288">
    <property type="entry name" value="GHMP_kinases_N"/>
    <property type="match status" value="1"/>
</dbReference>
<dbReference type="InterPro" id="IPR014721">
    <property type="entry name" value="Ribsml_uS5_D2-typ_fold_subgr"/>
</dbReference>
<keyword evidence="7" id="KW-0299">Galactose metabolism</keyword>
<dbReference type="InterPro" id="IPR036554">
    <property type="entry name" value="GHMP_kinase_C_sf"/>
</dbReference>
<protein>
    <submittedName>
        <fullName evidence="12">Galactokinase/galacturonokinase</fullName>
    </submittedName>
</protein>
<dbReference type="PRINTS" id="PR00959">
    <property type="entry name" value="MEVGALKINASE"/>
</dbReference>
<dbReference type="Pfam" id="PF08544">
    <property type="entry name" value="GHMP_kinases_C"/>
    <property type="match status" value="1"/>
</dbReference>
<dbReference type="GO" id="GO:0004335">
    <property type="term" value="F:galactokinase activity"/>
    <property type="evidence" value="ECO:0007669"/>
    <property type="project" value="InterPro"/>
</dbReference>
<evidence type="ECO:0000259" key="11">
    <source>
        <dbReference type="Pfam" id="PF10509"/>
    </source>
</evidence>
<keyword evidence="3" id="KW-0547">Nucleotide-binding</keyword>
<accession>A0A4R3MLS4</accession>
<dbReference type="SUPFAM" id="SSF55060">
    <property type="entry name" value="GHMP Kinase, C-terminal domain"/>
    <property type="match status" value="1"/>
</dbReference>
<dbReference type="AlphaFoldDB" id="A0A4R3MLS4"/>
<dbReference type="EMBL" id="SMAL01000011">
    <property type="protein sequence ID" value="TCT12849.1"/>
    <property type="molecule type" value="Genomic_DNA"/>
</dbReference>
<organism evidence="12 13">
    <name type="scientific">Natranaerovirga pectinivora</name>
    <dbReference type="NCBI Taxonomy" id="682400"/>
    <lineage>
        <taxon>Bacteria</taxon>
        <taxon>Bacillati</taxon>
        <taxon>Bacillota</taxon>
        <taxon>Clostridia</taxon>
        <taxon>Lachnospirales</taxon>
        <taxon>Natranaerovirgaceae</taxon>
        <taxon>Natranaerovirga</taxon>
    </lineage>
</organism>
<evidence type="ECO:0000256" key="8">
    <source>
        <dbReference type="ARBA" id="ARBA00023277"/>
    </source>
</evidence>
<evidence type="ECO:0000256" key="5">
    <source>
        <dbReference type="ARBA" id="ARBA00022840"/>
    </source>
</evidence>
<dbReference type="InterPro" id="IPR006204">
    <property type="entry name" value="GHMP_kinase_N_dom"/>
</dbReference>
<name>A0A4R3MLS4_9FIRM</name>
<evidence type="ECO:0000256" key="6">
    <source>
        <dbReference type="ARBA" id="ARBA00022842"/>
    </source>
</evidence>
<keyword evidence="5" id="KW-0067">ATP-binding</keyword>
<proteinExistence type="predicted"/>
<dbReference type="GO" id="GO:0005524">
    <property type="term" value="F:ATP binding"/>
    <property type="evidence" value="ECO:0007669"/>
    <property type="project" value="UniProtKB-KW"/>
</dbReference>
<dbReference type="PANTHER" id="PTHR10457:SF6">
    <property type="entry name" value="GALACTURONOKINASE"/>
    <property type="match status" value="1"/>
</dbReference>
<feature type="domain" description="GHMP kinase C-terminal" evidence="10">
    <location>
        <begin position="288"/>
        <end position="368"/>
    </location>
</feature>
<evidence type="ECO:0000313" key="12">
    <source>
        <dbReference type="EMBL" id="TCT12849.1"/>
    </source>
</evidence>
<dbReference type="InterPro" id="IPR013750">
    <property type="entry name" value="GHMP_kinase_C_dom"/>
</dbReference>
<dbReference type="InterPro" id="IPR000705">
    <property type="entry name" value="Galactokinase"/>
</dbReference>
<dbReference type="PANTHER" id="PTHR10457">
    <property type="entry name" value="MEVALONATE KINASE/GALACTOKINASE"/>
    <property type="match status" value="1"/>
</dbReference>
<keyword evidence="13" id="KW-1185">Reference proteome</keyword>
<dbReference type="InterPro" id="IPR006206">
    <property type="entry name" value="Mevalonate/galactokinase"/>
</dbReference>
<dbReference type="InterPro" id="IPR019539">
    <property type="entry name" value="GalKase_N"/>
</dbReference>
<keyword evidence="4 12" id="KW-0418">Kinase</keyword>
<dbReference type="GO" id="GO:0005829">
    <property type="term" value="C:cytosol"/>
    <property type="evidence" value="ECO:0007669"/>
    <property type="project" value="TreeGrafter"/>
</dbReference>
<dbReference type="InterPro" id="IPR020568">
    <property type="entry name" value="Ribosomal_Su5_D2-typ_SF"/>
</dbReference>
<dbReference type="RefSeq" id="WP_165878579.1">
    <property type="nucleotide sequence ID" value="NZ_SMAL01000011.1"/>
</dbReference>
<reference evidence="12 13" key="1">
    <citation type="submission" date="2019-03" db="EMBL/GenBank/DDBJ databases">
        <title>Genomic Encyclopedia of Type Strains, Phase IV (KMG-IV): sequencing the most valuable type-strain genomes for metagenomic binning, comparative biology and taxonomic classification.</title>
        <authorList>
            <person name="Goeker M."/>
        </authorList>
    </citation>
    <scope>NUCLEOTIDE SEQUENCE [LARGE SCALE GENOMIC DNA]</scope>
    <source>
        <strain evidence="12 13">DSM 24629</strain>
    </source>
</reference>
<feature type="domain" description="GHMP kinase N-terminal" evidence="9">
    <location>
        <begin position="89"/>
        <end position="174"/>
    </location>
</feature>
<evidence type="ECO:0000256" key="7">
    <source>
        <dbReference type="ARBA" id="ARBA00023144"/>
    </source>
</evidence>
<feature type="domain" description="Galactokinase N-terminal" evidence="11">
    <location>
        <begin position="7"/>
        <end position="54"/>
    </location>
</feature>